<reference evidence="1" key="1">
    <citation type="submission" date="2006-10" db="EMBL/GenBank/DDBJ databases">
        <authorList>
            <person name="Amadeo P."/>
            <person name="Zhao Q."/>
            <person name="Wortman J."/>
            <person name="Fraser-Liggett C."/>
            <person name="Carlton J."/>
        </authorList>
    </citation>
    <scope>NUCLEOTIDE SEQUENCE</scope>
    <source>
        <strain evidence="1">G3</strain>
    </source>
</reference>
<dbReference type="PANTHER" id="PTHR10838:SF20">
    <property type="entry name" value="SYNAPTOGYRIN"/>
    <property type="match status" value="1"/>
</dbReference>
<name>A2FKS9_TRIV3</name>
<protein>
    <submittedName>
        <fullName evidence="1">Uncharacterized protein</fullName>
    </submittedName>
</protein>
<dbReference type="EMBL" id="DS113854">
    <property type="protein sequence ID" value="EAX94503.1"/>
    <property type="molecule type" value="Genomic_DNA"/>
</dbReference>
<organism evidence="1 2">
    <name type="scientific">Trichomonas vaginalis (strain ATCC PRA-98 / G3)</name>
    <dbReference type="NCBI Taxonomy" id="412133"/>
    <lineage>
        <taxon>Eukaryota</taxon>
        <taxon>Metamonada</taxon>
        <taxon>Parabasalia</taxon>
        <taxon>Trichomonadida</taxon>
        <taxon>Trichomonadidae</taxon>
        <taxon>Trichomonas</taxon>
    </lineage>
</organism>
<dbReference type="VEuPathDB" id="TrichDB:TVAG_241900"/>
<sequence>MHLSVVINVNDFSYEIPQLTNSHLIIAFANMPRHYVKVIKPTGYSYYYSEAYISDINEKYGTCVRVDMEKEVDDEISGIFDVDGYLPAFKDAKKVELIVANELRTLKIDSTPIKVFYIGKCEHIVVMSNTEGIKREDNYTSDSSFLSSTNGPQNVLVFSLPSSEMMYKSKYSVNKLSELQSAYYFESTGTNQYIYSYSPFSMNVRYYIGPQSKSRSHIYCKNNNNELLLSEYLK</sequence>
<dbReference type="AlphaFoldDB" id="A2FKS9"/>
<evidence type="ECO:0000313" key="2">
    <source>
        <dbReference type="Proteomes" id="UP000001542"/>
    </source>
</evidence>
<dbReference type="InParanoid" id="A2FKS9"/>
<dbReference type="VEuPathDB" id="TrichDB:TVAGG3_0727450"/>
<dbReference type="Proteomes" id="UP000001542">
    <property type="component" value="Unassembled WGS sequence"/>
</dbReference>
<dbReference type="GO" id="GO:0031594">
    <property type="term" value="C:neuromuscular junction"/>
    <property type="evidence" value="ECO:0000318"/>
    <property type="project" value="GO_Central"/>
</dbReference>
<dbReference type="PANTHER" id="PTHR10838">
    <property type="entry name" value="SYNAPTOGYRIN"/>
    <property type="match status" value="1"/>
</dbReference>
<proteinExistence type="predicted"/>
<dbReference type="KEGG" id="tva:4752236"/>
<dbReference type="InterPro" id="IPR016579">
    <property type="entry name" value="Synaptogyrin"/>
</dbReference>
<reference evidence="1" key="2">
    <citation type="journal article" date="2007" name="Science">
        <title>Draft genome sequence of the sexually transmitted pathogen Trichomonas vaginalis.</title>
        <authorList>
            <person name="Carlton J.M."/>
            <person name="Hirt R.P."/>
            <person name="Silva J.C."/>
            <person name="Delcher A.L."/>
            <person name="Schatz M."/>
            <person name="Zhao Q."/>
            <person name="Wortman J.R."/>
            <person name="Bidwell S.L."/>
            <person name="Alsmark U.C.M."/>
            <person name="Besteiro S."/>
            <person name="Sicheritz-Ponten T."/>
            <person name="Noel C.J."/>
            <person name="Dacks J.B."/>
            <person name="Foster P.G."/>
            <person name="Simillion C."/>
            <person name="Van de Peer Y."/>
            <person name="Miranda-Saavedra D."/>
            <person name="Barton G.J."/>
            <person name="Westrop G.D."/>
            <person name="Mueller S."/>
            <person name="Dessi D."/>
            <person name="Fiori P.L."/>
            <person name="Ren Q."/>
            <person name="Paulsen I."/>
            <person name="Zhang H."/>
            <person name="Bastida-Corcuera F.D."/>
            <person name="Simoes-Barbosa A."/>
            <person name="Brown M.T."/>
            <person name="Hayes R.D."/>
            <person name="Mukherjee M."/>
            <person name="Okumura C.Y."/>
            <person name="Schneider R."/>
            <person name="Smith A.J."/>
            <person name="Vanacova S."/>
            <person name="Villalvazo M."/>
            <person name="Haas B.J."/>
            <person name="Pertea M."/>
            <person name="Feldblyum T.V."/>
            <person name="Utterback T.R."/>
            <person name="Shu C.L."/>
            <person name="Osoegawa K."/>
            <person name="de Jong P.J."/>
            <person name="Hrdy I."/>
            <person name="Horvathova L."/>
            <person name="Zubacova Z."/>
            <person name="Dolezal P."/>
            <person name="Malik S.B."/>
            <person name="Logsdon J.M. Jr."/>
            <person name="Henze K."/>
            <person name="Gupta A."/>
            <person name="Wang C.C."/>
            <person name="Dunne R.L."/>
            <person name="Upcroft J.A."/>
            <person name="Upcroft P."/>
            <person name="White O."/>
            <person name="Salzberg S.L."/>
            <person name="Tang P."/>
            <person name="Chiu C.-H."/>
            <person name="Lee Y.-S."/>
            <person name="Embley T.M."/>
            <person name="Coombs G.H."/>
            <person name="Mottram J.C."/>
            <person name="Tachezy J."/>
            <person name="Fraser-Liggett C.M."/>
            <person name="Johnson P.J."/>
        </authorList>
    </citation>
    <scope>NUCLEOTIDE SEQUENCE [LARGE SCALE GENOMIC DNA]</scope>
    <source>
        <strain evidence="1">G3</strain>
    </source>
</reference>
<evidence type="ECO:0000313" key="1">
    <source>
        <dbReference type="EMBL" id="EAX94503.1"/>
    </source>
</evidence>
<gene>
    <name evidence="1" type="ORF">TVAG_241900</name>
</gene>
<dbReference type="RefSeq" id="XP_001307433.1">
    <property type="nucleotide sequence ID" value="XM_001307432.1"/>
</dbReference>
<accession>A2FKS9</accession>
<dbReference type="GO" id="GO:0030672">
    <property type="term" value="C:synaptic vesicle membrane"/>
    <property type="evidence" value="ECO:0000318"/>
    <property type="project" value="GO_Central"/>
</dbReference>
<keyword evidence="2" id="KW-1185">Reference proteome</keyword>